<evidence type="ECO:0000256" key="2">
    <source>
        <dbReference type="ARBA" id="ARBA00022515"/>
    </source>
</evidence>
<dbReference type="PANTHER" id="PTHR30313">
    <property type="entry name" value="DNA PRIMASE"/>
    <property type="match status" value="1"/>
</dbReference>
<keyword evidence="1 12" id="KW-0240">DNA-directed RNA polymerase</keyword>
<dbReference type="Gene3D" id="1.20.50.20">
    <property type="entry name" value="DnaG, RNA polymerase domain, helical bundle"/>
    <property type="match status" value="1"/>
</dbReference>
<sequence length="657" mass="73840">MAIPQHTIDQILDRIDLVELIGSRIKLKKAGKTYTACCPFHQEKSPSFNVDRNKGFYHCFGCHAHGNAIGFLMEYENRNFIDVIKDLAQQAGIELPKNSQDDTNKFSYKRSDAPKPTVKKSTAKANQPANNTSSPTRIKLNTQPAQGSDPFDIPTDNDSTDGFTASDHLMLDDIWHDNGSQGEPENEMAGAASQEGNLYDLLEQVAQFYQQQLAKNSAAQAYLNSRGLDDKACEFWRLGYAPSDWQHLEQHFSRDVEGLKTVGLIRDSEKGRAYDLLRDRVIFPIRDAKGRVVGFGGRAMSDDIKPKYINSPESIIFHKGEILYGLYEGRKARAGQWLMVEGYMDVIALQQAGMAGAVASLGTATNVEHLNTLFKQSNKITLAFDGDTAGQRAAWRTLELALPALTDGRELRFLVLPEQHDPDSLIRLEGLGGIRRRIEQAPPLSDFLFESLAQQIDIKTPEGKSRLMQEARVLTGLLPAKGSFKRLLEQSLRDRLGLGWNKKPAAQQQLLSFEQSSSLEEKALLLLLQYPALFNQMTHLIDLADANHAFGRALYLMQQAEEELPDDPEQCLYFLLGAWPNEQERNKLCHLLDAVDMGVYVQQPERLDGLCQEIVLQLKKMYLSRKMNIATSVQAQQDLKNQLLEVSKQLSFREDIV</sequence>
<keyword evidence="6 12" id="KW-0479">Metal-binding</keyword>
<evidence type="ECO:0000256" key="1">
    <source>
        <dbReference type="ARBA" id="ARBA00022478"/>
    </source>
</evidence>
<keyword evidence="2 12" id="KW-0639">Primosome</keyword>
<dbReference type="InterPro" id="IPR037068">
    <property type="entry name" value="DNA_primase_core_N_sf"/>
</dbReference>
<comment type="catalytic activity">
    <reaction evidence="12">
        <text>ssDNA + n NTP = ssDNA/pppN(pN)n-1 hybrid + (n-1) diphosphate.</text>
        <dbReference type="EC" id="2.7.7.101"/>
    </reaction>
</comment>
<keyword evidence="9" id="KW-0460">Magnesium</keyword>
<dbReference type="SMART" id="SM00400">
    <property type="entry name" value="ZnF_CHCC"/>
    <property type="match status" value="1"/>
</dbReference>
<comment type="domain">
    <text evidence="12">Contains an N-terminal zinc-binding domain, a central core domain that contains the primase activity, and a C-terminal DnaB-binding domain.</text>
</comment>
<keyword evidence="3 12" id="KW-0808">Transferase</keyword>
<dbReference type="Pfam" id="PF01807">
    <property type="entry name" value="Zn_ribbon_DnaG"/>
    <property type="match status" value="1"/>
</dbReference>
<dbReference type="Gene3D" id="3.90.980.10">
    <property type="entry name" value="DNA primase, catalytic core, N-terminal domain"/>
    <property type="match status" value="1"/>
</dbReference>
<evidence type="ECO:0000259" key="16">
    <source>
        <dbReference type="PROSITE" id="PS50880"/>
    </source>
</evidence>
<dbReference type="HAMAP" id="MF_00974">
    <property type="entry name" value="DNA_primase_DnaG"/>
    <property type="match status" value="1"/>
</dbReference>
<evidence type="ECO:0000256" key="3">
    <source>
        <dbReference type="ARBA" id="ARBA00022679"/>
    </source>
</evidence>
<evidence type="ECO:0000256" key="15">
    <source>
        <dbReference type="SAM" id="MobiDB-lite"/>
    </source>
</evidence>
<dbReference type="GO" id="GO:0005737">
    <property type="term" value="C:cytoplasm"/>
    <property type="evidence" value="ECO:0007669"/>
    <property type="project" value="TreeGrafter"/>
</dbReference>
<keyword evidence="7 12" id="KW-0863">Zinc-finger</keyword>
<protein>
    <recommendedName>
        <fullName evidence="12 13">DNA primase</fullName>
        <ecNumber evidence="12">2.7.7.101</ecNumber>
    </recommendedName>
</protein>
<evidence type="ECO:0000256" key="11">
    <source>
        <dbReference type="ARBA" id="ARBA00023163"/>
    </source>
</evidence>
<comment type="similarity">
    <text evidence="12 13">Belongs to the DnaG primase family.</text>
</comment>
<dbReference type="GO" id="GO:1990077">
    <property type="term" value="C:primosome complex"/>
    <property type="evidence" value="ECO:0007669"/>
    <property type="project" value="UniProtKB-KW"/>
</dbReference>
<dbReference type="EC" id="2.7.7.101" evidence="12"/>
<dbReference type="InterPro" id="IPR006171">
    <property type="entry name" value="TOPRIM_dom"/>
</dbReference>
<feature type="zinc finger region" description="CHC2-type" evidence="12 14">
    <location>
        <begin position="38"/>
        <end position="62"/>
    </location>
</feature>
<dbReference type="InterPro" id="IPR030846">
    <property type="entry name" value="DnaG_bac"/>
</dbReference>
<dbReference type="RefSeq" id="WP_076878548.1">
    <property type="nucleotide sequence ID" value="NZ_MLCN01000027.1"/>
</dbReference>
<dbReference type="FunFam" id="3.90.580.10:FF:000001">
    <property type="entry name" value="DNA primase"/>
    <property type="match status" value="1"/>
</dbReference>
<keyword evidence="11 12" id="KW-0804">Transcription</keyword>
<dbReference type="InterPro" id="IPR034151">
    <property type="entry name" value="TOPRIM_DnaG_bac"/>
</dbReference>
<dbReference type="AlphaFoldDB" id="A0A1S8CUM4"/>
<evidence type="ECO:0000313" key="18">
    <source>
        <dbReference type="Proteomes" id="UP000192132"/>
    </source>
</evidence>
<dbReference type="Pfam" id="PF13155">
    <property type="entry name" value="Toprim_2"/>
    <property type="match status" value="1"/>
</dbReference>
<evidence type="ECO:0000256" key="7">
    <source>
        <dbReference type="ARBA" id="ARBA00022771"/>
    </source>
</evidence>
<keyword evidence="10 12" id="KW-0238">DNA-binding</keyword>
<dbReference type="GO" id="GO:0008270">
    <property type="term" value="F:zinc ion binding"/>
    <property type="evidence" value="ECO:0007669"/>
    <property type="project" value="UniProtKB-UniRule"/>
</dbReference>
<feature type="domain" description="Toprim" evidence="16">
    <location>
        <begin position="335"/>
        <end position="417"/>
    </location>
</feature>
<comment type="function">
    <text evidence="12 13">RNA polymerase that catalyzes the synthesis of short RNA molecules used as primers for DNA polymerase during DNA replication.</text>
</comment>
<dbReference type="CDD" id="cd03364">
    <property type="entry name" value="TOPRIM_DnaG_primases"/>
    <property type="match status" value="1"/>
</dbReference>
<evidence type="ECO:0000313" key="17">
    <source>
        <dbReference type="EMBL" id="ONG39180.1"/>
    </source>
</evidence>
<organism evidence="17 18">
    <name type="scientific">Alkanindiges hydrocarboniclasticus</name>
    <dbReference type="NCBI Taxonomy" id="1907941"/>
    <lineage>
        <taxon>Bacteria</taxon>
        <taxon>Pseudomonadati</taxon>
        <taxon>Pseudomonadota</taxon>
        <taxon>Gammaproteobacteria</taxon>
        <taxon>Moraxellales</taxon>
        <taxon>Moraxellaceae</taxon>
        <taxon>Alkanindiges</taxon>
    </lineage>
</organism>
<evidence type="ECO:0000256" key="8">
    <source>
        <dbReference type="ARBA" id="ARBA00022833"/>
    </source>
</evidence>
<dbReference type="InterPro" id="IPR050219">
    <property type="entry name" value="DnaG_primase"/>
</dbReference>
<dbReference type="GO" id="GO:0003899">
    <property type="term" value="F:DNA-directed RNA polymerase activity"/>
    <property type="evidence" value="ECO:0007669"/>
    <property type="project" value="UniProtKB-UniRule"/>
</dbReference>
<dbReference type="STRING" id="1907941.BKE30_10175"/>
<dbReference type="Proteomes" id="UP000192132">
    <property type="component" value="Unassembled WGS sequence"/>
</dbReference>
<dbReference type="GO" id="GO:0000428">
    <property type="term" value="C:DNA-directed RNA polymerase complex"/>
    <property type="evidence" value="ECO:0007669"/>
    <property type="project" value="UniProtKB-KW"/>
</dbReference>
<dbReference type="SUPFAM" id="SSF56731">
    <property type="entry name" value="DNA primase core"/>
    <property type="match status" value="1"/>
</dbReference>
<evidence type="ECO:0000256" key="9">
    <source>
        <dbReference type="ARBA" id="ARBA00022842"/>
    </source>
</evidence>
<evidence type="ECO:0000256" key="4">
    <source>
        <dbReference type="ARBA" id="ARBA00022695"/>
    </source>
</evidence>
<dbReference type="GO" id="GO:0006269">
    <property type="term" value="P:DNA replication, synthesis of primer"/>
    <property type="evidence" value="ECO:0007669"/>
    <property type="project" value="UniProtKB-UniRule"/>
</dbReference>
<dbReference type="GO" id="GO:0003677">
    <property type="term" value="F:DNA binding"/>
    <property type="evidence" value="ECO:0007669"/>
    <property type="project" value="UniProtKB-KW"/>
</dbReference>
<keyword evidence="4 12" id="KW-0548">Nucleotidyltransferase</keyword>
<dbReference type="PIRSF" id="PIRSF002811">
    <property type="entry name" value="DnaG"/>
    <property type="match status" value="1"/>
</dbReference>
<dbReference type="FunFam" id="3.40.1360.10:FF:000002">
    <property type="entry name" value="DNA primase"/>
    <property type="match status" value="1"/>
</dbReference>
<feature type="region of interest" description="Disordered" evidence="15">
    <location>
        <begin position="95"/>
        <end position="153"/>
    </location>
</feature>
<reference evidence="17 18" key="1">
    <citation type="submission" date="2016-10" db="EMBL/GenBank/DDBJ databases">
        <title>Draft Genome sequence of Alkanindiges sp. strain H1.</title>
        <authorList>
            <person name="Subhash Y."/>
            <person name="Lee S."/>
        </authorList>
    </citation>
    <scope>NUCLEOTIDE SEQUENCE [LARGE SCALE GENOMIC DNA]</scope>
    <source>
        <strain evidence="17 18">H1</strain>
    </source>
</reference>
<evidence type="ECO:0000256" key="14">
    <source>
        <dbReference type="PIRSR" id="PIRSR002811-1"/>
    </source>
</evidence>
<keyword evidence="5 12" id="KW-0235">DNA replication</keyword>
<dbReference type="InterPro" id="IPR002694">
    <property type="entry name" value="Znf_CHC2"/>
</dbReference>
<dbReference type="EMBL" id="MLCN01000027">
    <property type="protein sequence ID" value="ONG39180.1"/>
    <property type="molecule type" value="Genomic_DNA"/>
</dbReference>
<evidence type="ECO:0000256" key="12">
    <source>
        <dbReference type="HAMAP-Rule" id="MF_00974"/>
    </source>
</evidence>
<dbReference type="InterPro" id="IPR036977">
    <property type="entry name" value="DNA_primase_Znf_CHC2"/>
</dbReference>
<evidence type="ECO:0000256" key="10">
    <source>
        <dbReference type="ARBA" id="ARBA00023125"/>
    </source>
</evidence>
<dbReference type="PROSITE" id="PS50880">
    <property type="entry name" value="TOPRIM"/>
    <property type="match status" value="1"/>
</dbReference>
<name>A0A1S8CUM4_9GAMM</name>
<dbReference type="Gene3D" id="3.90.580.10">
    <property type="entry name" value="Zinc finger, CHC2-type domain"/>
    <property type="match status" value="1"/>
</dbReference>
<evidence type="ECO:0000256" key="6">
    <source>
        <dbReference type="ARBA" id="ARBA00022723"/>
    </source>
</evidence>
<dbReference type="Pfam" id="PF10410">
    <property type="entry name" value="DnaB_bind"/>
    <property type="match status" value="1"/>
</dbReference>
<feature type="compositionally biased region" description="Polar residues" evidence="15">
    <location>
        <begin position="123"/>
        <end position="146"/>
    </location>
</feature>
<accession>A0A1S8CUM4</accession>
<dbReference type="InterPro" id="IPR019475">
    <property type="entry name" value="DNA_primase_DnaB-bd"/>
</dbReference>
<evidence type="ECO:0000256" key="13">
    <source>
        <dbReference type="PIRNR" id="PIRNR002811"/>
    </source>
</evidence>
<dbReference type="Pfam" id="PF08275">
    <property type="entry name" value="DNAG_N"/>
    <property type="match status" value="1"/>
</dbReference>
<keyword evidence="8 12" id="KW-0862">Zinc</keyword>
<dbReference type="InterPro" id="IPR013264">
    <property type="entry name" value="DNAG_N"/>
</dbReference>
<gene>
    <name evidence="12" type="primary">dnaG</name>
    <name evidence="17" type="ORF">BKE30_10175</name>
</gene>
<proteinExistence type="inferred from homology"/>
<dbReference type="SUPFAM" id="SSF57783">
    <property type="entry name" value="Zinc beta-ribbon"/>
    <property type="match status" value="1"/>
</dbReference>
<comment type="caution">
    <text evidence="17">The sequence shown here is derived from an EMBL/GenBank/DDBJ whole genome shotgun (WGS) entry which is preliminary data.</text>
</comment>
<dbReference type="PANTHER" id="PTHR30313:SF2">
    <property type="entry name" value="DNA PRIMASE"/>
    <property type="match status" value="1"/>
</dbReference>
<evidence type="ECO:0000256" key="5">
    <source>
        <dbReference type="ARBA" id="ARBA00022705"/>
    </source>
</evidence>
<comment type="subunit">
    <text evidence="12">Monomer. Interacts with DnaB.</text>
</comment>
<comment type="cofactor">
    <cofactor evidence="12 13 14">
        <name>Zn(2+)</name>
        <dbReference type="ChEBI" id="CHEBI:29105"/>
    </cofactor>
    <text evidence="12 13 14">Binds 1 zinc ion per monomer.</text>
</comment>
<feature type="compositionally biased region" description="Basic and acidic residues" evidence="15">
    <location>
        <begin position="99"/>
        <end position="113"/>
    </location>
</feature>
<dbReference type="SMART" id="SM00493">
    <property type="entry name" value="TOPRIM"/>
    <property type="match status" value="1"/>
</dbReference>
<keyword evidence="18" id="KW-1185">Reference proteome</keyword>
<dbReference type="OrthoDB" id="9803773at2"/>
<dbReference type="Gene3D" id="3.40.1360.10">
    <property type="match status" value="1"/>
</dbReference>